<protein>
    <submittedName>
        <fullName evidence="3">Glycosyltransferase family 4 protein</fullName>
    </submittedName>
</protein>
<dbReference type="OrthoDB" id="596635at2"/>
<accession>A0A562YI48</accession>
<dbReference type="Pfam" id="PF00534">
    <property type="entry name" value="Glycos_transf_1"/>
    <property type="match status" value="1"/>
</dbReference>
<evidence type="ECO:0000313" key="4">
    <source>
        <dbReference type="Proteomes" id="UP000295814"/>
    </source>
</evidence>
<dbReference type="AlphaFoldDB" id="A0A562YI48"/>
<dbReference type="CDD" id="cd03801">
    <property type="entry name" value="GT4_PimA-like"/>
    <property type="match status" value="1"/>
</dbReference>
<dbReference type="RefSeq" id="WP_133354954.1">
    <property type="nucleotide sequence ID" value="NZ_SMZJ02000001.1"/>
</dbReference>
<evidence type="ECO:0000313" key="3">
    <source>
        <dbReference type="EMBL" id="TWO34369.1"/>
    </source>
</evidence>
<organism evidence="3 4">
    <name type="scientific">Seonamhaeicola sediminis</name>
    <dbReference type="NCBI Taxonomy" id="2528206"/>
    <lineage>
        <taxon>Bacteria</taxon>
        <taxon>Pseudomonadati</taxon>
        <taxon>Bacteroidota</taxon>
        <taxon>Flavobacteriia</taxon>
        <taxon>Flavobacteriales</taxon>
        <taxon>Flavobacteriaceae</taxon>
    </lineage>
</organism>
<dbReference type="SUPFAM" id="SSF53756">
    <property type="entry name" value="UDP-Glycosyltransferase/glycogen phosphorylase"/>
    <property type="match status" value="1"/>
</dbReference>
<evidence type="ECO:0000259" key="1">
    <source>
        <dbReference type="Pfam" id="PF00534"/>
    </source>
</evidence>
<name>A0A562YI48_9FLAO</name>
<keyword evidence="4" id="KW-1185">Reference proteome</keyword>
<dbReference type="Pfam" id="PF13439">
    <property type="entry name" value="Glyco_transf_4"/>
    <property type="match status" value="1"/>
</dbReference>
<dbReference type="InterPro" id="IPR001296">
    <property type="entry name" value="Glyco_trans_1"/>
</dbReference>
<dbReference type="EMBL" id="SMZJ02000001">
    <property type="protein sequence ID" value="TWO34369.1"/>
    <property type="molecule type" value="Genomic_DNA"/>
</dbReference>
<dbReference type="Gene3D" id="3.40.50.2000">
    <property type="entry name" value="Glycogen Phosphorylase B"/>
    <property type="match status" value="2"/>
</dbReference>
<dbReference type="PANTHER" id="PTHR12526:SF630">
    <property type="entry name" value="GLYCOSYLTRANSFERASE"/>
    <property type="match status" value="1"/>
</dbReference>
<reference evidence="3 4" key="1">
    <citation type="submission" date="2019-07" db="EMBL/GenBank/DDBJ databases">
        <title>Seonamhaeicola sp. W255 draft genome.</title>
        <authorList>
            <person name="Zhang X.-Y."/>
            <person name="Zhang R."/>
            <person name="Zhong Y.-L."/>
            <person name="Du Z.-J."/>
        </authorList>
    </citation>
    <scope>NUCLEOTIDE SEQUENCE [LARGE SCALE GENOMIC DNA]</scope>
    <source>
        <strain evidence="3 4">W255</strain>
    </source>
</reference>
<sequence length="394" mass="45140">MKIAIYSGSIPSTTFIENLIKGVAEEHEVMLFGKLRATVNYKSSNIRIYATPKNNVLNILLTSIRLLQLILIYPKRFLKLWQEVKTYHGWYKKWNLLSRFVPVILHKPDVFHIQWAKDIKQWVFLKTAFDIKLVLSLRGAHINYSPIADESLAEVYKRTFPKVDKFHAVSKAIALEAQKYRADKEKIEVIHSPIPKTTFDAFRIFEKNERDAFHLVSVGRFHWKKGYKYAIDAVKLLKEQGVQVHYTIIASNTISEDILFQINQLGLENEITILKGLPQETLFKKVQRFDAVVLPSLEEGIANVVLEAMALGVPVISTDCGGMAEVVIPNKTGWLVPVRDPEALVQAIVEVSQTSELELQDITKQAHEFVKSHFNAEDSIKQFLELYKNIIVKN</sequence>
<feature type="domain" description="Glycosyltransferase subfamily 4-like N-terminal" evidence="2">
    <location>
        <begin position="88"/>
        <end position="194"/>
    </location>
</feature>
<proteinExistence type="predicted"/>
<dbReference type="InterPro" id="IPR028098">
    <property type="entry name" value="Glyco_trans_4-like_N"/>
</dbReference>
<feature type="domain" description="Glycosyl transferase family 1" evidence="1">
    <location>
        <begin position="210"/>
        <end position="357"/>
    </location>
</feature>
<evidence type="ECO:0000259" key="2">
    <source>
        <dbReference type="Pfam" id="PF13439"/>
    </source>
</evidence>
<dbReference type="Proteomes" id="UP000295814">
    <property type="component" value="Unassembled WGS sequence"/>
</dbReference>
<dbReference type="GO" id="GO:0016757">
    <property type="term" value="F:glycosyltransferase activity"/>
    <property type="evidence" value="ECO:0007669"/>
    <property type="project" value="InterPro"/>
</dbReference>
<gene>
    <name evidence="3" type="ORF">E1J38_000535</name>
</gene>
<dbReference type="PANTHER" id="PTHR12526">
    <property type="entry name" value="GLYCOSYLTRANSFERASE"/>
    <property type="match status" value="1"/>
</dbReference>
<comment type="caution">
    <text evidence="3">The sequence shown here is derived from an EMBL/GenBank/DDBJ whole genome shotgun (WGS) entry which is preliminary data.</text>
</comment>
<keyword evidence="3" id="KW-0808">Transferase</keyword>